<dbReference type="SUPFAM" id="SSF55347">
    <property type="entry name" value="Glyceraldehyde-3-phosphate dehydrogenase-like, C-terminal domain"/>
    <property type="match status" value="1"/>
</dbReference>
<feature type="domain" description="GFO/IDH/MocA-like oxidoreductase" evidence="4">
    <location>
        <begin position="156"/>
        <end position="273"/>
    </location>
</feature>
<feature type="domain" description="Gfo/Idh/MocA-like oxidoreductase N-terminal" evidence="3">
    <location>
        <begin position="19"/>
        <end position="143"/>
    </location>
</feature>
<dbReference type="GO" id="GO:0016491">
    <property type="term" value="F:oxidoreductase activity"/>
    <property type="evidence" value="ECO:0007669"/>
    <property type="project" value="UniProtKB-KW"/>
</dbReference>
<dbReference type="AlphaFoldDB" id="A0AA35U1M8"/>
<evidence type="ECO:0000313" key="6">
    <source>
        <dbReference type="Proteomes" id="UP001174909"/>
    </source>
</evidence>
<dbReference type="InterPro" id="IPR000683">
    <property type="entry name" value="Gfo/Idh/MocA-like_OxRdtase_N"/>
</dbReference>
<evidence type="ECO:0000256" key="1">
    <source>
        <dbReference type="ARBA" id="ARBA00010928"/>
    </source>
</evidence>
<dbReference type="Pfam" id="PF01408">
    <property type="entry name" value="GFO_IDH_MocA"/>
    <property type="match status" value="1"/>
</dbReference>
<dbReference type="Gene3D" id="3.30.360.10">
    <property type="entry name" value="Dihydrodipicolinate Reductase, domain 2"/>
    <property type="match status" value="1"/>
</dbReference>
<accession>A0AA35U1M8</accession>
<gene>
    <name evidence="5" type="ORF">GBAR_LOCUS31370</name>
</gene>
<dbReference type="GO" id="GO:0006740">
    <property type="term" value="P:NADPH regeneration"/>
    <property type="evidence" value="ECO:0007669"/>
    <property type="project" value="TreeGrafter"/>
</dbReference>
<comment type="similarity">
    <text evidence="1">Belongs to the Gfo/Idh/MocA family.</text>
</comment>
<evidence type="ECO:0000313" key="5">
    <source>
        <dbReference type="EMBL" id="CAI8057556.1"/>
    </source>
</evidence>
<evidence type="ECO:0000259" key="3">
    <source>
        <dbReference type="Pfam" id="PF01408"/>
    </source>
</evidence>
<keyword evidence="6" id="KW-1185">Reference proteome</keyword>
<dbReference type="GO" id="GO:0000166">
    <property type="term" value="F:nucleotide binding"/>
    <property type="evidence" value="ECO:0007669"/>
    <property type="project" value="InterPro"/>
</dbReference>
<dbReference type="Proteomes" id="UP001174909">
    <property type="component" value="Unassembled WGS sequence"/>
</dbReference>
<dbReference type="Gene3D" id="3.40.50.720">
    <property type="entry name" value="NAD(P)-binding Rossmann-like Domain"/>
    <property type="match status" value="1"/>
</dbReference>
<proteinExistence type="inferred from homology"/>
<dbReference type="SUPFAM" id="SSF51735">
    <property type="entry name" value="NAD(P)-binding Rossmann-fold domains"/>
    <property type="match status" value="1"/>
</dbReference>
<reference evidence="5" key="1">
    <citation type="submission" date="2023-03" db="EMBL/GenBank/DDBJ databases">
        <authorList>
            <person name="Steffen K."/>
            <person name="Cardenas P."/>
        </authorList>
    </citation>
    <scope>NUCLEOTIDE SEQUENCE</scope>
</reference>
<dbReference type="PANTHER" id="PTHR42840:SF3">
    <property type="entry name" value="BINDING ROSSMANN FOLD OXIDOREDUCTASE, PUTATIVE (AFU_ORTHOLOGUE AFUA_2G10240)-RELATED"/>
    <property type="match status" value="1"/>
</dbReference>
<evidence type="ECO:0000256" key="2">
    <source>
        <dbReference type="ARBA" id="ARBA00023002"/>
    </source>
</evidence>
<organism evidence="5 6">
    <name type="scientific">Geodia barretti</name>
    <name type="common">Barrett's horny sponge</name>
    <dbReference type="NCBI Taxonomy" id="519541"/>
    <lineage>
        <taxon>Eukaryota</taxon>
        <taxon>Metazoa</taxon>
        <taxon>Porifera</taxon>
        <taxon>Demospongiae</taxon>
        <taxon>Heteroscleromorpha</taxon>
        <taxon>Tetractinellida</taxon>
        <taxon>Astrophorina</taxon>
        <taxon>Geodiidae</taxon>
        <taxon>Geodia</taxon>
    </lineage>
</organism>
<dbReference type="PANTHER" id="PTHR42840">
    <property type="entry name" value="NAD(P)-BINDING ROSSMANN-FOLD SUPERFAMILY PROTEIN-RELATED"/>
    <property type="match status" value="1"/>
</dbReference>
<sequence length="365" mass="40353">MQNSGGMQSSTPKPPVVLALCGFGRAGNIHFQGIRTNPRCRLKYVVDCFEVPAVLQAAQGKLTEFRMLDSVSLVRTSNYESVVLADEELQGVVITVPTKFHESYVKRALQAGKAVFCEKPLAYDLAEVVNCYDIAETKGLPLYCAFQRRFDPAMSRLREQVVNGEIGKLYQVKSTSRDATKPPVEYLKTSGGMYHDTAVHDIDMLCWIVGEEPVGVFAQGSVFDPEIASVGDVDTIAITLKFPSGVLAILDLSRHSSYGYDIRLEVVLGEKGRHVRCDNVHIDSLTHFSANGPLAGGVVPSFADRFKVAYEREMDHFLDMILDPSEIGLITRKDVLLLTRVANACQRSQREGRMVELEPEPPSSH</sequence>
<dbReference type="GO" id="GO:0005737">
    <property type="term" value="C:cytoplasm"/>
    <property type="evidence" value="ECO:0007669"/>
    <property type="project" value="TreeGrafter"/>
</dbReference>
<name>A0AA35U1M8_GEOBA</name>
<dbReference type="EMBL" id="CASHTH010004454">
    <property type="protein sequence ID" value="CAI8057556.1"/>
    <property type="molecule type" value="Genomic_DNA"/>
</dbReference>
<comment type="caution">
    <text evidence="5">The sequence shown here is derived from an EMBL/GenBank/DDBJ whole genome shotgun (WGS) entry which is preliminary data.</text>
</comment>
<dbReference type="Pfam" id="PF22725">
    <property type="entry name" value="GFO_IDH_MocA_C3"/>
    <property type="match status" value="1"/>
</dbReference>
<dbReference type="InterPro" id="IPR036291">
    <property type="entry name" value="NAD(P)-bd_dom_sf"/>
</dbReference>
<evidence type="ECO:0000259" key="4">
    <source>
        <dbReference type="Pfam" id="PF22725"/>
    </source>
</evidence>
<dbReference type="InterPro" id="IPR055170">
    <property type="entry name" value="GFO_IDH_MocA-like_dom"/>
</dbReference>
<protein>
    <submittedName>
        <fullName evidence="5">Uncharacterized oxidoreductase YrbE</fullName>
    </submittedName>
</protein>
<keyword evidence="2" id="KW-0560">Oxidoreductase</keyword>